<feature type="non-terminal residue" evidence="2">
    <location>
        <position position="89"/>
    </location>
</feature>
<accession>A0AAV5VIZ5</accession>
<proteinExistence type="predicted"/>
<sequence length="89" mass="10367">TYCVANGGRYGNCARFNAENVRQSAWTASPTKESEEENKPLSLSRELSLMWRLNEPEWEPILHLLYFFRIVYFLGFIPVLVGWVDRGIL</sequence>
<dbReference type="Proteomes" id="UP001432322">
    <property type="component" value="Unassembled WGS sequence"/>
</dbReference>
<reference evidence="2" key="1">
    <citation type="submission" date="2023-10" db="EMBL/GenBank/DDBJ databases">
        <title>Genome assembly of Pristionchus species.</title>
        <authorList>
            <person name="Yoshida K."/>
            <person name="Sommer R.J."/>
        </authorList>
    </citation>
    <scope>NUCLEOTIDE SEQUENCE</scope>
    <source>
        <strain evidence="2">RS5133</strain>
    </source>
</reference>
<keyword evidence="1" id="KW-0472">Membrane</keyword>
<evidence type="ECO:0000256" key="1">
    <source>
        <dbReference type="SAM" id="Phobius"/>
    </source>
</evidence>
<organism evidence="2 3">
    <name type="scientific">Pristionchus fissidentatus</name>
    <dbReference type="NCBI Taxonomy" id="1538716"/>
    <lineage>
        <taxon>Eukaryota</taxon>
        <taxon>Metazoa</taxon>
        <taxon>Ecdysozoa</taxon>
        <taxon>Nematoda</taxon>
        <taxon>Chromadorea</taxon>
        <taxon>Rhabditida</taxon>
        <taxon>Rhabditina</taxon>
        <taxon>Diplogasteromorpha</taxon>
        <taxon>Diplogasteroidea</taxon>
        <taxon>Neodiplogasteridae</taxon>
        <taxon>Pristionchus</taxon>
    </lineage>
</organism>
<dbReference type="EMBL" id="BTSY01000003">
    <property type="protein sequence ID" value="GMT17895.1"/>
    <property type="molecule type" value="Genomic_DNA"/>
</dbReference>
<gene>
    <name evidence="2" type="ORF">PFISCL1PPCAC_9192</name>
</gene>
<protein>
    <submittedName>
        <fullName evidence="2">Uncharacterized protein</fullName>
    </submittedName>
</protein>
<keyword evidence="3" id="KW-1185">Reference proteome</keyword>
<keyword evidence="1" id="KW-1133">Transmembrane helix</keyword>
<evidence type="ECO:0000313" key="2">
    <source>
        <dbReference type="EMBL" id="GMT17895.1"/>
    </source>
</evidence>
<comment type="caution">
    <text evidence="2">The sequence shown here is derived from an EMBL/GenBank/DDBJ whole genome shotgun (WGS) entry which is preliminary data.</text>
</comment>
<feature type="non-terminal residue" evidence="2">
    <location>
        <position position="1"/>
    </location>
</feature>
<feature type="transmembrane region" description="Helical" evidence="1">
    <location>
        <begin position="61"/>
        <end position="84"/>
    </location>
</feature>
<name>A0AAV5VIZ5_9BILA</name>
<dbReference type="AlphaFoldDB" id="A0AAV5VIZ5"/>
<keyword evidence="1" id="KW-0812">Transmembrane</keyword>
<evidence type="ECO:0000313" key="3">
    <source>
        <dbReference type="Proteomes" id="UP001432322"/>
    </source>
</evidence>